<name>A0A3N4PSP4_9BACT</name>
<dbReference type="AlphaFoldDB" id="A0A3N4PSP4"/>
<sequence length="145" mass="15828">MEKLIFDMTPKATPSTAVMALRQIIAAPLQAAMEAQTAQSLATANLVRQIGFDDRQQPVMTDFSYQRAAGDTVQLQVPLLSLIPLTCLRIQEVNVDFNVKMNTAAYAGLANRRSTGNASYQMHMQVKAVQDELPASFTDALVIPS</sequence>
<evidence type="ECO:0000313" key="2">
    <source>
        <dbReference type="Proteomes" id="UP000278351"/>
    </source>
</evidence>
<organism evidence="1 2">
    <name type="scientific">Chitinophaga lutea</name>
    <dbReference type="NCBI Taxonomy" id="2488634"/>
    <lineage>
        <taxon>Bacteria</taxon>
        <taxon>Pseudomonadati</taxon>
        <taxon>Bacteroidota</taxon>
        <taxon>Chitinophagia</taxon>
        <taxon>Chitinophagales</taxon>
        <taxon>Chitinophagaceae</taxon>
        <taxon>Chitinophaga</taxon>
    </lineage>
</organism>
<reference evidence="1 2" key="1">
    <citation type="submission" date="2018-11" db="EMBL/GenBank/DDBJ databases">
        <title>Chitinophaga lutea sp.nov., isolate from arsenic contaminated soil.</title>
        <authorList>
            <person name="Zong Y."/>
        </authorList>
    </citation>
    <scope>NUCLEOTIDE SEQUENCE [LARGE SCALE GENOMIC DNA]</scope>
    <source>
        <strain evidence="1 2">ZY74</strain>
    </source>
</reference>
<protein>
    <submittedName>
        <fullName evidence="1">DUF2589 domain-containing protein</fullName>
    </submittedName>
</protein>
<dbReference type="Pfam" id="PF11655">
    <property type="entry name" value="DUF2589"/>
    <property type="match status" value="1"/>
</dbReference>
<dbReference type="Proteomes" id="UP000278351">
    <property type="component" value="Unassembled WGS sequence"/>
</dbReference>
<evidence type="ECO:0000313" key="1">
    <source>
        <dbReference type="EMBL" id="RPE08031.1"/>
    </source>
</evidence>
<accession>A0A3N4PSP4</accession>
<keyword evidence="2" id="KW-1185">Reference proteome</keyword>
<proteinExistence type="predicted"/>
<comment type="caution">
    <text evidence="1">The sequence shown here is derived from an EMBL/GenBank/DDBJ whole genome shotgun (WGS) entry which is preliminary data.</text>
</comment>
<dbReference type="EMBL" id="RPDH01000002">
    <property type="protein sequence ID" value="RPE08031.1"/>
    <property type="molecule type" value="Genomic_DNA"/>
</dbReference>
<dbReference type="InterPro" id="IPR024510">
    <property type="entry name" value="DUF2589"/>
</dbReference>
<gene>
    <name evidence="1" type="ORF">EGT74_13235</name>
</gene>